<dbReference type="SMART" id="SM00855">
    <property type="entry name" value="PGAM"/>
    <property type="match status" value="1"/>
</dbReference>
<accession>A0A6J7BZP5</accession>
<dbReference type="InterPro" id="IPR013078">
    <property type="entry name" value="His_Pase_superF_clade-1"/>
</dbReference>
<dbReference type="PANTHER" id="PTHR47623">
    <property type="entry name" value="OS09G0287300 PROTEIN"/>
    <property type="match status" value="1"/>
</dbReference>
<evidence type="ECO:0000313" key="1">
    <source>
        <dbReference type="EMBL" id="CAB4851297.1"/>
    </source>
</evidence>
<dbReference type="InterPro" id="IPR029033">
    <property type="entry name" value="His_PPase_superfam"/>
</dbReference>
<dbReference type="CDD" id="cd07067">
    <property type="entry name" value="HP_PGM_like"/>
    <property type="match status" value="1"/>
</dbReference>
<dbReference type="EMBL" id="CAFBIZ010000162">
    <property type="protein sequence ID" value="CAB4851297.1"/>
    <property type="molecule type" value="Genomic_DNA"/>
</dbReference>
<dbReference type="Gene3D" id="3.40.50.1240">
    <property type="entry name" value="Phosphoglycerate mutase-like"/>
    <property type="match status" value="1"/>
</dbReference>
<proteinExistence type="predicted"/>
<protein>
    <submittedName>
        <fullName evidence="1">Unannotated protein</fullName>
    </submittedName>
</protein>
<name>A0A6J7BZP5_9ZZZZ</name>
<reference evidence="1" key="1">
    <citation type="submission" date="2020-05" db="EMBL/GenBank/DDBJ databases">
        <authorList>
            <person name="Chiriac C."/>
            <person name="Salcher M."/>
            <person name="Ghai R."/>
            <person name="Kavagutti S V."/>
        </authorList>
    </citation>
    <scope>NUCLEOTIDE SEQUENCE</scope>
</reference>
<dbReference type="PANTHER" id="PTHR47623:SF1">
    <property type="entry name" value="OS09G0287300 PROTEIN"/>
    <property type="match status" value="1"/>
</dbReference>
<dbReference type="SUPFAM" id="SSF53254">
    <property type="entry name" value="Phosphoglycerate mutase-like"/>
    <property type="match status" value="1"/>
</dbReference>
<dbReference type="AlphaFoldDB" id="A0A6J7BZP5"/>
<organism evidence="1">
    <name type="scientific">freshwater metagenome</name>
    <dbReference type="NCBI Taxonomy" id="449393"/>
    <lineage>
        <taxon>unclassified sequences</taxon>
        <taxon>metagenomes</taxon>
        <taxon>ecological metagenomes</taxon>
    </lineage>
</organism>
<gene>
    <name evidence="1" type="ORF">UFOPK3268_01209</name>
</gene>
<dbReference type="Pfam" id="PF00300">
    <property type="entry name" value="His_Phos_1"/>
    <property type="match status" value="1"/>
</dbReference>
<sequence>MSHRLVILRHAKSLWPDGMPDHDRPLAPRGVVDAKAAGEWLRDHVGTPDHVIVSTARRARGTWTLAADAVGYIGAAGYDHESQGALTIDPRIYEARASTLLEVLREIPERVALAFLVGHMPGCADLVDLLARDSDPAAAALFAVKYPTSGIAVLDVDPGLTWSRLDQKSARLSDFAVPRG</sequence>